<keyword evidence="2 4" id="KW-0378">Hydrolase</keyword>
<dbReference type="InterPro" id="IPR017853">
    <property type="entry name" value="GH"/>
</dbReference>
<dbReference type="Gene3D" id="3.40.50.1700">
    <property type="entry name" value="Glycoside hydrolase family 3 C-terminal domain"/>
    <property type="match status" value="1"/>
</dbReference>
<dbReference type="SMART" id="SM01217">
    <property type="entry name" value="Fn3_like"/>
    <property type="match status" value="1"/>
</dbReference>
<dbReference type="Gene3D" id="2.60.40.10">
    <property type="entry name" value="Immunoglobulins"/>
    <property type="match status" value="1"/>
</dbReference>
<dbReference type="InterPro" id="IPR019800">
    <property type="entry name" value="Glyco_hydro_3_AS"/>
</dbReference>
<proteinExistence type="inferred from homology"/>
<evidence type="ECO:0000313" key="8">
    <source>
        <dbReference type="Proteomes" id="UP000823886"/>
    </source>
</evidence>
<comment type="similarity">
    <text evidence="1 4">Belongs to the glycosyl hydrolase 3 family.</text>
</comment>
<dbReference type="InterPro" id="IPR001764">
    <property type="entry name" value="Glyco_hydro_3_N"/>
</dbReference>
<dbReference type="FunFam" id="2.60.40.10:FF:000495">
    <property type="entry name" value="Periplasmic beta-glucosidase"/>
    <property type="match status" value="1"/>
</dbReference>
<evidence type="ECO:0000256" key="4">
    <source>
        <dbReference type="RuleBase" id="RU361161"/>
    </source>
</evidence>
<keyword evidence="3" id="KW-0119">Carbohydrate metabolism</keyword>
<organism evidence="7 8">
    <name type="scientific">Candidatus Blautia merdavium</name>
    <dbReference type="NCBI Taxonomy" id="2838494"/>
    <lineage>
        <taxon>Bacteria</taxon>
        <taxon>Bacillati</taxon>
        <taxon>Bacillota</taxon>
        <taxon>Clostridia</taxon>
        <taxon>Lachnospirales</taxon>
        <taxon>Lachnospiraceae</taxon>
        <taxon>Blautia</taxon>
    </lineage>
</organism>
<dbReference type="InterPro" id="IPR036962">
    <property type="entry name" value="Glyco_hydro_3_N_sf"/>
</dbReference>
<dbReference type="GO" id="GO:0005975">
    <property type="term" value="P:carbohydrate metabolic process"/>
    <property type="evidence" value="ECO:0007669"/>
    <property type="project" value="InterPro"/>
</dbReference>
<sequence length="710" mass="79669">MTYSKKIQGLVQALTLEEKVGMIHGNSLFATKGVPRLGIPPLVMSDGPMGVRMDFQPDQWVPAGNDADYVSYLPSGSALASTWNRSLAWEAGRVLGEETRGRGKDVILGPSVNIKRSPLCGRNFEYMSEDPYLAGEQTAPMIRGIQEADVAACVKHFAVNNQETERLYVEAELSDRALRELYLPAFEKAVKEGKSYTLMGAYNKIKGEHCCESQFLLDEILRGEWGYDGVVISDWGAVHNTEKAAACSLDVEMSVTNDFDQYKMADPLLAAVKEGRIREEQIDEKVKRVLLLMERLHMLEGDRKKGCYNTPEHRETAKAAAEEAVVLLKNEGNRLPLKEKKIKKMLVIGENAVHVHSCGGGSAEIKALYEITPLMGLKMYLGGNVQVDYTPGYYVPSAQETQSASWQETSLENGGGQTRDTEMLGTEESQKRREALEEALRLAADERYEEVLFVGGLNHDFDSEGQDRKDMKLPYGQDEVIRKLLEIRPDMTVVMHAGSPVEMEEWADQVSALVWLWYSGMEGGTALAEVLFGVVNPSGHLPETFPKYCEDCPSHSIGEFPGDDTVRHKEEIYVGYRYYQTQGKKPRFCFGHGLSYTTFSYEEVQVSREKEIEVSLKVKNTGSRKGKELIQLYIHPVDNGADRPVQELKGYEKIELDCGEEKNVTFTLSEESFARYDEKRKAFVTEPGRYEIWLGESCEKILAKAEVRIG</sequence>
<feature type="domain" description="Fibronectin type III-like" evidence="6">
    <location>
        <begin position="628"/>
        <end position="698"/>
    </location>
</feature>
<dbReference type="InterPro" id="IPR013783">
    <property type="entry name" value="Ig-like_fold"/>
</dbReference>
<gene>
    <name evidence="7" type="ORF">H9753_13875</name>
</gene>
<evidence type="ECO:0000256" key="3">
    <source>
        <dbReference type="ARBA" id="ARBA00023277"/>
    </source>
</evidence>
<reference evidence="7" key="2">
    <citation type="submission" date="2021-04" db="EMBL/GenBank/DDBJ databases">
        <authorList>
            <person name="Gilroy R."/>
        </authorList>
    </citation>
    <scope>NUCLEOTIDE SEQUENCE</scope>
    <source>
        <strain evidence="7">ChiBcec2-3848</strain>
    </source>
</reference>
<dbReference type="Proteomes" id="UP000823886">
    <property type="component" value="Unassembled WGS sequence"/>
</dbReference>
<dbReference type="InterPro" id="IPR036881">
    <property type="entry name" value="Glyco_hydro_3_C_sf"/>
</dbReference>
<feature type="region of interest" description="Disordered" evidence="5">
    <location>
        <begin position="404"/>
        <end position="431"/>
    </location>
</feature>
<dbReference type="GO" id="GO:0008422">
    <property type="term" value="F:beta-glucosidase activity"/>
    <property type="evidence" value="ECO:0007669"/>
    <property type="project" value="UniProtKB-ARBA"/>
</dbReference>
<accession>A0A9D2TDF8</accession>
<dbReference type="AlphaFoldDB" id="A0A9D2TDF8"/>
<evidence type="ECO:0000256" key="5">
    <source>
        <dbReference type="SAM" id="MobiDB-lite"/>
    </source>
</evidence>
<dbReference type="InterPro" id="IPR026891">
    <property type="entry name" value="Fn3-like"/>
</dbReference>
<keyword evidence="4" id="KW-0326">Glycosidase</keyword>
<dbReference type="InterPro" id="IPR002772">
    <property type="entry name" value="Glyco_hydro_3_C"/>
</dbReference>
<dbReference type="Pfam" id="PF00933">
    <property type="entry name" value="Glyco_hydro_3"/>
    <property type="match status" value="1"/>
</dbReference>
<dbReference type="PANTHER" id="PTHR42715">
    <property type="entry name" value="BETA-GLUCOSIDASE"/>
    <property type="match status" value="1"/>
</dbReference>
<dbReference type="Pfam" id="PF01915">
    <property type="entry name" value="Glyco_hydro_3_C"/>
    <property type="match status" value="1"/>
</dbReference>
<dbReference type="SUPFAM" id="SSF52279">
    <property type="entry name" value="Beta-D-glucan exohydrolase, C-terminal domain"/>
    <property type="match status" value="1"/>
</dbReference>
<dbReference type="PROSITE" id="PS00775">
    <property type="entry name" value="GLYCOSYL_HYDROL_F3"/>
    <property type="match status" value="1"/>
</dbReference>
<dbReference type="InterPro" id="IPR050288">
    <property type="entry name" value="Cellulose_deg_GH3"/>
</dbReference>
<reference evidence="7" key="1">
    <citation type="journal article" date="2021" name="PeerJ">
        <title>Extensive microbial diversity within the chicken gut microbiome revealed by metagenomics and culture.</title>
        <authorList>
            <person name="Gilroy R."/>
            <person name="Ravi A."/>
            <person name="Getino M."/>
            <person name="Pursley I."/>
            <person name="Horton D.L."/>
            <person name="Alikhan N.F."/>
            <person name="Baker D."/>
            <person name="Gharbi K."/>
            <person name="Hall N."/>
            <person name="Watson M."/>
            <person name="Adriaenssens E.M."/>
            <person name="Foster-Nyarko E."/>
            <person name="Jarju S."/>
            <person name="Secka A."/>
            <person name="Antonio M."/>
            <person name="Oren A."/>
            <person name="Chaudhuri R.R."/>
            <person name="La Ragione R."/>
            <person name="Hildebrand F."/>
            <person name="Pallen M.J."/>
        </authorList>
    </citation>
    <scope>NUCLEOTIDE SEQUENCE</scope>
    <source>
        <strain evidence="7">ChiBcec2-3848</strain>
    </source>
</reference>
<evidence type="ECO:0000259" key="6">
    <source>
        <dbReference type="SMART" id="SM01217"/>
    </source>
</evidence>
<evidence type="ECO:0000256" key="1">
    <source>
        <dbReference type="ARBA" id="ARBA00005336"/>
    </source>
</evidence>
<dbReference type="Pfam" id="PF14310">
    <property type="entry name" value="Fn3-like"/>
    <property type="match status" value="1"/>
</dbReference>
<dbReference type="PRINTS" id="PR00133">
    <property type="entry name" value="GLHYDRLASE3"/>
</dbReference>
<dbReference type="PANTHER" id="PTHR42715:SF10">
    <property type="entry name" value="BETA-GLUCOSIDASE"/>
    <property type="match status" value="1"/>
</dbReference>
<dbReference type="SUPFAM" id="SSF51445">
    <property type="entry name" value="(Trans)glycosidases"/>
    <property type="match status" value="1"/>
</dbReference>
<name>A0A9D2TDF8_9FIRM</name>
<dbReference type="Gene3D" id="3.20.20.300">
    <property type="entry name" value="Glycoside hydrolase, family 3, N-terminal domain"/>
    <property type="match status" value="1"/>
</dbReference>
<dbReference type="EMBL" id="DWVZ01000194">
    <property type="protein sequence ID" value="HJC64678.1"/>
    <property type="molecule type" value="Genomic_DNA"/>
</dbReference>
<comment type="caution">
    <text evidence="7">The sequence shown here is derived from an EMBL/GenBank/DDBJ whole genome shotgun (WGS) entry which is preliminary data.</text>
</comment>
<evidence type="ECO:0000256" key="2">
    <source>
        <dbReference type="ARBA" id="ARBA00022801"/>
    </source>
</evidence>
<evidence type="ECO:0000313" key="7">
    <source>
        <dbReference type="EMBL" id="HJC64678.1"/>
    </source>
</evidence>
<protein>
    <submittedName>
        <fullName evidence="7">Glycoside hydrolase family 3 C-terminal domain-containing protein</fullName>
    </submittedName>
</protein>